<dbReference type="AlphaFoldDB" id="A0A7I8LF62"/>
<dbReference type="GO" id="GO:0006508">
    <property type="term" value="P:proteolysis"/>
    <property type="evidence" value="ECO:0007669"/>
    <property type="project" value="InterPro"/>
</dbReference>
<organism evidence="3 4">
    <name type="scientific">Spirodela intermedia</name>
    <name type="common">Intermediate duckweed</name>
    <dbReference type="NCBI Taxonomy" id="51605"/>
    <lineage>
        <taxon>Eukaryota</taxon>
        <taxon>Viridiplantae</taxon>
        <taxon>Streptophyta</taxon>
        <taxon>Embryophyta</taxon>
        <taxon>Tracheophyta</taxon>
        <taxon>Spermatophyta</taxon>
        <taxon>Magnoliopsida</taxon>
        <taxon>Liliopsida</taxon>
        <taxon>Araceae</taxon>
        <taxon>Lemnoideae</taxon>
        <taxon>Spirodela</taxon>
    </lineage>
</organism>
<dbReference type="Gene3D" id="2.40.70.10">
    <property type="entry name" value="Acid Proteases"/>
    <property type="match status" value="1"/>
</dbReference>
<dbReference type="OrthoDB" id="2747330at2759"/>
<evidence type="ECO:0000313" key="4">
    <source>
        <dbReference type="Proteomes" id="UP000663760"/>
    </source>
</evidence>
<proteinExistence type="inferred from homology"/>
<dbReference type="FunFam" id="2.40.70.10:FF:000013">
    <property type="entry name" value="Aspartyl protease AED1"/>
    <property type="match status" value="1"/>
</dbReference>
<dbReference type="SUPFAM" id="SSF50630">
    <property type="entry name" value="Acid proteases"/>
    <property type="match status" value="1"/>
</dbReference>
<evidence type="ECO:0000256" key="1">
    <source>
        <dbReference type="ARBA" id="ARBA00007447"/>
    </source>
</evidence>
<dbReference type="InterPro" id="IPR032799">
    <property type="entry name" value="TAXi_C"/>
</dbReference>
<reference evidence="3" key="1">
    <citation type="submission" date="2020-02" db="EMBL/GenBank/DDBJ databases">
        <authorList>
            <person name="Scholz U."/>
            <person name="Mascher M."/>
            <person name="Fiebig A."/>
        </authorList>
    </citation>
    <scope>NUCLEOTIDE SEQUENCE</scope>
</reference>
<dbReference type="PROSITE" id="PS51767">
    <property type="entry name" value="PEPTIDASE_A1"/>
    <property type="match status" value="1"/>
</dbReference>
<evidence type="ECO:0000259" key="2">
    <source>
        <dbReference type="PROSITE" id="PS51767"/>
    </source>
</evidence>
<dbReference type="PANTHER" id="PTHR13683:SF750">
    <property type="entry name" value="ASPARTYL PROTEASE AED1"/>
    <property type="match status" value="1"/>
</dbReference>
<dbReference type="GO" id="GO:0004190">
    <property type="term" value="F:aspartic-type endopeptidase activity"/>
    <property type="evidence" value="ECO:0007669"/>
    <property type="project" value="InterPro"/>
</dbReference>
<name>A0A7I8LF62_SPIIN</name>
<comment type="similarity">
    <text evidence="1">Belongs to the peptidase A1 family.</text>
</comment>
<dbReference type="InterPro" id="IPR021109">
    <property type="entry name" value="Peptidase_aspartic_dom_sf"/>
</dbReference>
<protein>
    <recommendedName>
        <fullName evidence="2">Peptidase A1 domain-containing protein</fullName>
    </recommendedName>
</protein>
<accession>A0A7I8LF62</accession>
<sequence>MLTSPRSPSFYFIHLIGISVGGTRLPVTATVFTDAGTIIDSGTVITRLPQAAYAALRSAFRSAMLRYTRIQVSTLLDTCYDFSNAGTVTYPVIKLHYTGVDVTLGSAGVFFFLGNSRYCLAFAGNTASGQVGIIGNVQQKTFEVIYDIGARRIGFAAGACA</sequence>
<feature type="domain" description="Peptidase A1" evidence="2">
    <location>
        <begin position="1"/>
        <end position="156"/>
    </location>
</feature>
<keyword evidence="4" id="KW-1185">Reference proteome</keyword>
<gene>
    <name evidence="3" type="ORF">SI8410_14018582</name>
</gene>
<dbReference type="InterPro" id="IPR001461">
    <property type="entry name" value="Aspartic_peptidase_A1"/>
</dbReference>
<evidence type="ECO:0000313" key="3">
    <source>
        <dbReference type="EMBL" id="CAA7407904.1"/>
    </source>
</evidence>
<dbReference type="PANTHER" id="PTHR13683">
    <property type="entry name" value="ASPARTYL PROTEASES"/>
    <property type="match status" value="1"/>
</dbReference>
<dbReference type="EMBL" id="LR746277">
    <property type="protein sequence ID" value="CAA7407904.1"/>
    <property type="molecule type" value="Genomic_DNA"/>
</dbReference>
<dbReference type="Proteomes" id="UP000663760">
    <property type="component" value="Chromosome 14"/>
</dbReference>
<dbReference type="Pfam" id="PF14541">
    <property type="entry name" value="TAXi_C"/>
    <property type="match status" value="1"/>
</dbReference>
<dbReference type="InterPro" id="IPR033121">
    <property type="entry name" value="PEPTIDASE_A1"/>
</dbReference>